<comment type="caution">
    <text evidence="1">The sequence shown here is derived from an EMBL/GenBank/DDBJ whole genome shotgun (WGS) entry which is preliminary data.</text>
</comment>
<protein>
    <submittedName>
        <fullName evidence="1">Virulence RhuM family protein</fullName>
    </submittedName>
</protein>
<dbReference type="Proteomes" id="UP001200145">
    <property type="component" value="Unassembled WGS sequence"/>
</dbReference>
<dbReference type="PANTHER" id="PTHR35810:SF1">
    <property type="entry name" value="CYTOPLASMIC PROTEIN"/>
    <property type="match status" value="1"/>
</dbReference>
<dbReference type="PANTHER" id="PTHR35810">
    <property type="entry name" value="CYTOPLASMIC PROTEIN-RELATED"/>
    <property type="match status" value="1"/>
</dbReference>
<name>A0ABS9BHQ9_9BACT</name>
<reference evidence="1 2" key="1">
    <citation type="submission" date="2022-01" db="EMBL/GenBank/DDBJ databases">
        <title>Flavihumibacter sp. nov., isolated from sediment of a river.</title>
        <authorList>
            <person name="Liu H."/>
        </authorList>
    </citation>
    <scope>NUCLEOTIDE SEQUENCE [LARGE SCALE GENOMIC DNA]</scope>
    <source>
        <strain evidence="1 2">RY-1</strain>
    </source>
</reference>
<proteinExistence type="predicted"/>
<organism evidence="1 2">
    <name type="scientific">Flavihumibacter fluminis</name>
    <dbReference type="NCBI Taxonomy" id="2909236"/>
    <lineage>
        <taxon>Bacteria</taxon>
        <taxon>Pseudomonadati</taxon>
        <taxon>Bacteroidota</taxon>
        <taxon>Chitinophagia</taxon>
        <taxon>Chitinophagales</taxon>
        <taxon>Chitinophagaceae</taxon>
        <taxon>Flavihumibacter</taxon>
    </lineage>
</organism>
<dbReference type="EMBL" id="JAKEVY010000003">
    <property type="protein sequence ID" value="MCF1715243.1"/>
    <property type="molecule type" value="Genomic_DNA"/>
</dbReference>
<evidence type="ECO:0000313" key="2">
    <source>
        <dbReference type="Proteomes" id="UP001200145"/>
    </source>
</evidence>
<keyword evidence="2" id="KW-1185">Reference proteome</keyword>
<evidence type="ECO:0000313" key="1">
    <source>
        <dbReference type="EMBL" id="MCF1715243.1"/>
    </source>
</evidence>
<gene>
    <name evidence="1" type="ORF">L0U88_11455</name>
</gene>
<dbReference type="InterPro" id="IPR011204">
    <property type="entry name" value="Virulence_RhuM-like"/>
</dbReference>
<accession>A0ABS9BHQ9</accession>
<sequence>MEQESNLLLYQSEDGKIRVETRLEGETVWLTQAQMAELFQKDRSVITKHIANIFEEGELDADSNVQNLHIANSDKPVKYYNLDVIISVGYRVKSQQGTRFRQWATARLREYIVKGFTMNDELLKQGGRGNYFDELLERIRDIRSSEKVFWRKVLDIYATSIDYDPKSELSQTFFKTVQNKMHWAAHGHTAAEVIYQRIDAEKPNLGLTHFKGAKPSRQEVQTAKNYLTEKELNLLNRMVTAYLEMAELQALNRKAMYMQDWISRLDDFLRMTGNDILEHAGSISHEQALRKAALEYDKFREKTKNELSAVEKDFIKFMDTTSKALKKGKQS</sequence>
<dbReference type="Pfam" id="PF13310">
    <property type="entry name" value="Virulence_RhuM"/>
    <property type="match status" value="1"/>
</dbReference>
<dbReference type="PIRSF" id="PIRSF015268">
    <property type="entry name" value="Virulence_RhuM"/>
    <property type="match status" value="1"/>
</dbReference>
<dbReference type="RefSeq" id="WP_234866199.1">
    <property type="nucleotide sequence ID" value="NZ_JAKEVY010000003.1"/>
</dbReference>